<accession>A0AAV4PF81</accession>
<protein>
    <submittedName>
        <fullName evidence="1">Uncharacterized protein</fullName>
    </submittedName>
</protein>
<comment type="caution">
    <text evidence="1">The sequence shown here is derived from an EMBL/GenBank/DDBJ whole genome shotgun (WGS) entry which is preliminary data.</text>
</comment>
<keyword evidence="2" id="KW-1185">Reference proteome</keyword>
<reference evidence="1 2" key="1">
    <citation type="submission" date="2021-06" db="EMBL/GenBank/DDBJ databases">
        <title>Caerostris darwini draft genome.</title>
        <authorList>
            <person name="Kono N."/>
            <person name="Arakawa K."/>
        </authorList>
    </citation>
    <scope>NUCLEOTIDE SEQUENCE [LARGE SCALE GENOMIC DNA]</scope>
</reference>
<gene>
    <name evidence="1" type="ORF">CDAR_211911</name>
</gene>
<dbReference type="AlphaFoldDB" id="A0AAV4PF81"/>
<organism evidence="1 2">
    <name type="scientific">Caerostris darwini</name>
    <dbReference type="NCBI Taxonomy" id="1538125"/>
    <lineage>
        <taxon>Eukaryota</taxon>
        <taxon>Metazoa</taxon>
        <taxon>Ecdysozoa</taxon>
        <taxon>Arthropoda</taxon>
        <taxon>Chelicerata</taxon>
        <taxon>Arachnida</taxon>
        <taxon>Araneae</taxon>
        <taxon>Araneomorphae</taxon>
        <taxon>Entelegynae</taxon>
        <taxon>Araneoidea</taxon>
        <taxon>Araneidae</taxon>
        <taxon>Caerostris</taxon>
    </lineage>
</organism>
<name>A0AAV4PF81_9ARAC</name>
<dbReference type="EMBL" id="BPLQ01002657">
    <property type="protein sequence ID" value="GIX94806.1"/>
    <property type="molecule type" value="Genomic_DNA"/>
</dbReference>
<dbReference type="Proteomes" id="UP001054837">
    <property type="component" value="Unassembled WGS sequence"/>
</dbReference>
<evidence type="ECO:0000313" key="2">
    <source>
        <dbReference type="Proteomes" id="UP001054837"/>
    </source>
</evidence>
<proteinExistence type="predicted"/>
<evidence type="ECO:0000313" key="1">
    <source>
        <dbReference type="EMBL" id="GIX94806.1"/>
    </source>
</evidence>
<sequence>MQVPYLFALLNYEIRKRTFERFILILERLADLSKLDTSPVICIFIHEQATPLLKSMRNDRVGVTEQWLKTPLTNNGSGSEIAKMVVSKCQLRLSRAFNPCGESDINMSFK</sequence>